<accession>A0AAV9C389</accession>
<dbReference type="Pfam" id="PF00078">
    <property type="entry name" value="RVT_1"/>
    <property type="match status" value="1"/>
</dbReference>
<feature type="domain" description="Reverse transcriptase" evidence="1">
    <location>
        <begin position="14"/>
        <end position="103"/>
    </location>
</feature>
<organism evidence="2 3">
    <name type="scientific">Acorus calamus</name>
    <name type="common">Sweet flag</name>
    <dbReference type="NCBI Taxonomy" id="4465"/>
    <lineage>
        <taxon>Eukaryota</taxon>
        <taxon>Viridiplantae</taxon>
        <taxon>Streptophyta</taxon>
        <taxon>Embryophyta</taxon>
        <taxon>Tracheophyta</taxon>
        <taxon>Spermatophyta</taxon>
        <taxon>Magnoliopsida</taxon>
        <taxon>Liliopsida</taxon>
        <taxon>Acoraceae</taxon>
        <taxon>Acorus</taxon>
    </lineage>
</organism>
<keyword evidence="3" id="KW-1185">Reference proteome</keyword>
<reference evidence="2" key="2">
    <citation type="submission" date="2023-06" db="EMBL/GenBank/DDBJ databases">
        <authorList>
            <person name="Ma L."/>
            <person name="Liu K.-W."/>
            <person name="Li Z."/>
            <person name="Hsiao Y.-Y."/>
            <person name="Qi Y."/>
            <person name="Fu T."/>
            <person name="Tang G."/>
            <person name="Zhang D."/>
            <person name="Sun W.-H."/>
            <person name="Liu D.-K."/>
            <person name="Li Y."/>
            <person name="Chen G.-Z."/>
            <person name="Liu X.-D."/>
            <person name="Liao X.-Y."/>
            <person name="Jiang Y.-T."/>
            <person name="Yu X."/>
            <person name="Hao Y."/>
            <person name="Huang J."/>
            <person name="Zhao X.-W."/>
            <person name="Ke S."/>
            <person name="Chen Y.-Y."/>
            <person name="Wu W.-L."/>
            <person name="Hsu J.-L."/>
            <person name="Lin Y.-F."/>
            <person name="Huang M.-D."/>
            <person name="Li C.-Y."/>
            <person name="Huang L."/>
            <person name="Wang Z.-W."/>
            <person name="Zhao X."/>
            <person name="Zhong W.-Y."/>
            <person name="Peng D.-H."/>
            <person name="Ahmad S."/>
            <person name="Lan S."/>
            <person name="Zhang J.-S."/>
            <person name="Tsai W.-C."/>
            <person name="Van De Peer Y."/>
            <person name="Liu Z.-J."/>
        </authorList>
    </citation>
    <scope>NUCLEOTIDE SEQUENCE</scope>
    <source>
        <strain evidence="2">CP</strain>
        <tissue evidence="2">Leaves</tissue>
    </source>
</reference>
<reference evidence="2" key="1">
    <citation type="journal article" date="2023" name="Nat. Commun.">
        <title>Diploid and tetraploid genomes of Acorus and the evolution of monocots.</title>
        <authorList>
            <person name="Ma L."/>
            <person name="Liu K.W."/>
            <person name="Li Z."/>
            <person name="Hsiao Y.Y."/>
            <person name="Qi Y."/>
            <person name="Fu T."/>
            <person name="Tang G.D."/>
            <person name="Zhang D."/>
            <person name="Sun W.H."/>
            <person name="Liu D.K."/>
            <person name="Li Y."/>
            <person name="Chen G.Z."/>
            <person name="Liu X.D."/>
            <person name="Liao X.Y."/>
            <person name="Jiang Y.T."/>
            <person name="Yu X."/>
            <person name="Hao Y."/>
            <person name="Huang J."/>
            <person name="Zhao X.W."/>
            <person name="Ke S."/>
            <person name="Chen Y.Y."/>
            <person name="Wu W.L."/>
            <person name="Hsu J.L."/>
            <person name="Lin Y.F."/>
            <person name="Huang M.D."/>
            <person name="Li C.Y."/>
            <person name="Huang L."/>
            <person name="Wang Z.W."/>
            <person name="Zhao X."/>
            <person name="Zhong W.Y."/>
            <person name="Peng D.H."/>
            <person name="Ahmad S."/>
            <person name="Lan S."/>
            <person name="Zhang J.S."/>
            <person name="Tsai W.C."/>
            <person name="Van de Peer Y."/>
            <person name="Liu Z.J."/>
        </authorList>
    </citation>
    <scope>NUCLEOTIDE SEQUENCE</scope>
    <source>
        <strain evidence="2">CP</strain>
    </source>
</reference>
<evidence type="ECO:0000259" key="1">
    <source>
        <dbReference type="Pfam" id="PF00078"/>
    </source>
</evidence>
<dbReference type="InterPro" id="IPR052343">
    <property type="entry name" value="Retrotransposon-Effector_Assoc"/>
</dbReference>
<gene>
    <name evidence="2" type="ORF">QJS10_CPB21g01655</name>
</gene>
<dbReference type="InterPro" id="IPR043502">
    <property type="entry name" value="DNA/RNA_pol_sf"/>
</dbReference>
<proteinExistence type="predicted"/>
<dbReference type="SUPFAM" id="SSF56672">
    <property type="entry name" value="DNA/RNA polymerases"/>
    <property type="match status" value="1"/>
</dbReference>
<dbReference type="InterPro" id="IPR000477">
    <property type="entry name" value="RT_dom"/>
</dbReference>
<sequence length="107" mass="11604">MVRECISTAKASVLLNGKPCSFFHLNKGLRQGDPLSPLLFTVVANAFSRLMSLAEQEGWVKGLSICNRGPSTTHVQYVDDTVILCAAKSRSIRGINSFAHALKLSLV</sequence>
<dbReference type="Proteomes" id="UP001180020">
    <property type="component" value="Unassembled WGS sequence"/>
</dbReference>
<dbReference type="AlphaFoldDB" id="A0AAV9C389"/>
<evidence type="ECO:0000313" key="2">
    <source>
        <dbReference type="EMBL" id="KAK1283182.1"/>
    </source>
</evidence>
<name>A0AAV9C389_ACOCL</name>
<evidence type="ECO:0000313" key="3">
    <source>
        <dbReference type="Proteomes" id="UP001180020"/>
    </source>
</evidence>
<dbReference type="PANTHER" id="PTHR46890:SF1">
    <property type="entry name" value="REVERSE TRANSCRIPTASE DOMAIN-CONTAINING PROTEIN"/>
    <property type="match status" value="1"/>
</dbReference>
<dbReference type="EMBL" id="JAUJYO010000021">
    <property type="protein sequence ID" value="KAK1283182.1"/>
    <property type="molecule type" value="Genomic_DNA"/>
</dbReference>
<comment type="caution">
    <text evidence="2">The sequence shown here is derived from an EMBL/GenBank/DDBJ whole genome shotgun (WGS) entry which is preliminary data.</text>
</comment>
<dbReference type="PANTHER" id="PTHR46890">
    <property type="entry name" value="NON-LTR RETROLELEMENT REVERSE TRANSCRIPTASE-LIKE PROTEIN-RELATED"/>
    <property type="match status" value="1"/>
</dbReference>
<protein>
    <recommendedName>
        <fullName evidence="1">Reverse transcriptase domain-containing protein</fullName>
    </recommendedName>
</protein>